<evidence type="ECO:0000313" key="1">
    <source>
        <dbReference type="EMBL" id="OGM04437.1"/>
    </source>
</evidence>
<dbReference type="STRING" id="1817813.A2008_13765"/>
<dbReference type="NCBIfam" id="NF007714">
    <property type="entry name" value="PRK10410.1-2"/>
    <property type="match status" value="1"/>
</dbReference>
<sequence length="114" mass="12884">MNILTSGRIEREKITIGYMIEIYCSVSHGGDKSASKLCGACEELLAYARARLDNCVYKGAKPACSKCRVHCYKKDMRDRIKDVMRVSGPRMMIYHPLLALAHLFDALKRSENVV</sequence>
<dbReference type="EMBL" id="MGFH01000143">
    <property type="protein sequence ID" value="OGM04437.1"/>
    <property type="molecule type" value="Genomic_DNA"/>
</dbReference>
<dbReference type="AlphaFoldDB" id="A0A1F7WPI0"/>
<accession>A0A1F7WPI0</accession>
<comment type="caution">
    <text evidence="1">The sequence shown here is derived from an EMBL/GenBank/DDBJ whole genome shotgun (WGS) entry which is preliminary data.</text>
</comment>
<name>A0A1F7WPI0_9BACT</name>
<organism evidence="1 2">
    <name type="scientific">Candidatus Wallbacteria bacterium GWC2_49_35</name>
    <dbReference type="NCBI Taxonomy" id="1817813"/>
    <lineage>
        <taxon>Bacteria</taxon>
        <taxon>Candidatus Walliibacteriota</taxon>
    </lineage>
</organism>
<reference evidence="1 2" key="1">
    <citation type="journal article" date="2016" name="Nat. Commun.">
        <title>Thousands of microbial genomes shed light on interconnected biogeochemical processes in an aquifer system.</title>
        <authorList>
            <person name="Anantharaman K."/>
            <person name="Brown C.T."/>
            <person name="Hug L.A."/>
            <person name="Sharon I."/>
            <person name="Castelle C.J."/>
            <person name="Probst A.J."/>
            <person name="Thomas B.C."/>
            <person name="Singh A."/>
            <person name="Wilkins M.J."/>
            <person name="Karaoz U."/>
            <person name="Brodie E.L."/>
            <person name="Williams K.H."/>
            <person name="Hubbard S.S."/>
            <person name="Banfield J.F."/>
        </authorList>
    </citation>
    <scope>NUCLEOTIDE SEQUENCE [LARGE SCALE GENOMIC DNA]</scope>
</reference>
<protein>
    <recommendedName>
        <fullName evidence="3">Nitrous oxide-stimulated promoter</fullName>
    </recommendedName>
</protein>
<gene>
    <name evidence="1" type="ORF">A2008_13765</name>
</gene>
<dbReference type="Proteomes" id="UP000178735">
    <property type="component" value="Unassembled WGS sequence"/>
</dbReference>
<proteinExistence type="predicted"/>
<evidence type="ECO:0008006" key="3">
    <source>
        <dbReference type="Google" id="ProtNLM"/>
    </source>
</evidence>
<dbReference type="InterPro" id="IPR020483">
    <property type="entry name" value="Uncharacterised_YgbA"/>
</dbReference>
<evidence type="ECO:0000313" key="2">
    <source>
        <dbReference type="Proteomes" id="UP000178735"/>
    </source>
</evidence>
<dbReference type="Pfam" id="PF11756">
    <property type="entry name" value="YgbA_NO"/>
    <property type="match status" value="1"/>
</dbReference>